<organism evidence="8 9">
    <name type="scientific">Ridgeia piscesae</name>
    <name type="common">Tubeworm</name>
    <dbReference type="NCBI Taxonomy" id="27915"/>
    <lineage>
        <taxon>Eukaryota</taxon>
        <taxon>Metazoa</taxon>
        <taxon>Spiralia</taxon>
        <taxon>Lophotrochozoa</taxon>
        <taxon>Annelida</taxon>
        <taxon>Polychaeta</taxon>
        <taxon>Sedentaria</taxon>
        <taxon>Canalipalpata</taxon>
        <taxon>Sabellida</taxon>
        <taxon>Siboglinidae</taxon>
        <taxon>Ridgeia</taxon>
    </lineage>
</organism>
<evidence type="ECO:0000256" key="4">
    <source>
        <dbReference type="ARBA" id="ARBA00063969"/>
    </source>
</evidence>
<protein>
    <recommendedName>
        <fullName evidence="5">Tetratricopeptide repeat protein 1</fullName>
    </recommendedName>
</protein>
<feature type="compositionally biased region" description="Acidic residues" evidence="7">
    <location>
        <begin position="67"/>
        <end position="77"/>
    </location>
</feature>
<dbReference type="InterPro" id="IPR019734">
    <property type="entry name" value="TPR_rpt"/>
</dbReference>
<dbReference type="PROSITE" id="PS50005">
    <property type="entry name" value="TPR"/>
    <property type="match status" value="1"/>
</dbReference>
<keyword evidence="2" id="KW-0677">Repeat</keyword>
<feature type="region of interest" description="Disordered" evidence="7">
    <location>
        <begin position="1"/>
        <end position="104"/>
    </location>
</feature>
<keyword evidence="1" id="KW-0597">Phosphoprotein</keyword>
<name>A0AAD9KM96_RIDPI</name>
<dbReference type="Pfam" id="PF00515">
    <property type="entry name" value="TPR_1"/>
    <property type="match status" value="2"/>
</dbReference>
<sequence>MTDKEREEKTSTSPLTDTDTDSDTEPEVESFHDALENLALGGDNTNDTCDHIVTSRGDNHNDKETEASGDDCLETQNDDSISAKMPDAEENDRMTDSDNDEAEEVTVDEQAILDRESQMTLEERQDLRDAAQKLKEEGNTLFKASEFTCAVNTYSEALDTCPRCFHKERSIMFSNRAAAQLRLEKHESAIADCSEAIKLNPTYLKAIMRRAELYEKTDKLDEALEDYKKTLELDPSQHAARFACMRLPDQIKERNEKLKDEMLGKLKELGNMVLKPFGLSTNNFQLQQDPNTGSYSVNFSQGGKS</sequence>
<dbReference type="SMART" id="SM00028">
    <property type="entry name" value="TPR"/>
    <property type="match status" value="3"/>
</dbReference>
<dbReference type="PANTHER" id="PTHR46014">
    <property type="entry name" value="TETRATRICOPEPTIDE REPEAT PROTEIN 1"/>
    <property type="match status" value="1"/>
</dbReference>
<dbReference type="FunFam" id="1.25.40.10:FF:000367">
    <property type="entry name" value="Tetratricopeptide repeat domain 1"/>
    <property type="match status" value="1"/>
</dbReference>
<proteinExistence type="predicted"/>
<dbReference type="Proteomes" id="UP001209878">
    <property type="component" value="Unassembled WGS sequence"/>
</dbReference>
<dbReference type="SUPFAM" id="SSF48452">
    <property type="entry name" value="TPR-like"/>
    <property type="match status" value="1"/>
</dbReference>
<evidence type="ECO:0000256" key="1">
    <source>
        <dbReference type="ARBA" id="ARBA00022553"/>
    </source>
</evidence>
<keyword evidence="9" id="KW-1185">Reference proteome</keyword>
<feature type="compositionally biased region" description="Basic and acidic residues" evidence="7">
    <location>
        <begin position="1"/>
        <end position="10"/>
    </location>
</feature>
<evidence type="ECO:0000313" key="9">
    <source>
        <dbReference type="Proteomes" id="UP001209878"/>
    </source>
</evidence>
<feature type="compositionally biased region" description="Basic and acidic residues" evidence="7">
    <location>
        <begin position="57"/>
        <end position="66"/>
    </location>
</feature>
<comment type="caution">
    <text evidence="8">The sequence shown here is derived from an EMBL/GenBank/DDBJ whole genome shotgun (WGS) entry which is preliminary data.</text>
</comment>
<dbReference type="InterPro" id="IPR052769">
    <property type="entry name" value="TPR_domain_protein"/>
</dbReference>
<evidence type="ECO:0000256" key="7">
    <source>
        <dbReference type="SAM" id="MobiDB-lite"/>
    </source>
</evidence>
<evidence type="ECO:0000256" key="5">
    <source>
        <dbReference type="ARBA" id="ARBA00067165"/>
    </source>
</evidence>
<evidence type="ECO:0000256" key="6">
    <source>
        <dbReference type="PROSITE-ProRule" id="PRU00339"/>
    </source>
</evidence>
<dbReference type="InterPro" id="IPR011990">
    <property type="entry name" value="TPR-like_helical_dom_sf"/>
</dbReference>
<keyword evidence="3 6" id="KW-0802">TPR repeat</keyword>
<evidence type="ECO:0000256" key="3">
    <source>
        <dbReference type="ARBA" id="ARBA00022803"/>
    </source>
</evidence>
<dbReference type="AlphaFoldDB" id="A0AAD9KM96"/>
<dbReference type="PROSITE" id="PS50293">
    <property type="entry name" value="TPR_REGION"/>
    <property type="match status" value="1"/>
</dbReference>
<dbReference type="Gene3D" id="1.25.40.10">
    <property type="entry name" value="Tetratricopeptide repeat domain"/>
    <property type="match status" value="1"/>
</dbReference>
<evidence type="ECO:0000313" key="8">
    <source>
        <dbReference type="EMBL" id="KAK2173762.1"/>
    </source>
</evidence>
<dbReference type="EMBL" id="JAODUO010000849">
    <property type="protein sequence ID" value="KAK2173762.1"/>
    <property type="molecule type" value="Genomic_DNA"/>
</dbReference>
<comment type="subunit">
    <text evidence="4">Interacts with the GAP domain of NF1. Interacts (via TPR repeats) with HSP90AA1 and HSPA8.</text>
</comment>
<evidence type="ECO:0000256" key="2">
    <source>
        <dbReference type="ARBA" id="ARBA00022737"/>
    </source>
</evidence>
<feature type="repeat" description="TPR" evidence="6">
    <location>
        <begin position="204"/>
        <end position="237"/>
    </location>
</feature>
<feature type="compositionally biased region" description="Acidic residues" evidence="7">
    <location>
        <begin position="18"/>
        <end position="28"/>
    </location>
</feature>
<gene>
    <name evidence="8" type="ORF">NP493_850g00034</name>
</gene>
<accession>A0AAD9KM96</accession>
<dbReference type="PANTHER" id="PTHR46014:SF1">
    <property type="entry name" value="TETRATRICOPEPTIDE REPEAT PROTEIN 1"/>
    <property type="match status" value="1"/>
</dbReference>
<reference evidence="8" key="1">
    <citation type="journal article" date="2023" name="Mol. Biol. Evol.">
        <title>Third-Generation Sequencing Reveals the Adaptive Role of the Epigenome in Three Deep-Sea Polychaetes.</title>
        <authorList>
            <person name="Perez M."/>
            <person name="Aroh O."/>
            <person name="Sun Y."/>
            <person name="Lan Y."/>
            <person name="Juniper S.K."/>
            <person name="Young C.R."/>
            <person name="Angers B."/>
            <person name="Qian P.Y."/>
        </authorList>
    </citation>
    <scope>NUCLEOTIDE SEQUENCE</scope>
    <source>
        <strain evidence="8">R07B-5</strain>
    </source>
</reference>